<protein>
    <submittedName>
        <fullName evidence="1">Uncharacterized protein</fullName>
    </submittedName>
</protein>
<dbReference type="AlphaFoldDB" id="A0A8T3CNU7"/>
<proteinExistence type="predicted"/>
<reference evidence="1" key="1">
    <citation type="submission" date="2021-01" db="EMBL/GenBank/DDBJ databases">
        <authorList>
            <person name="Zahm M."/>
            <person name="Roques C."/>
            <person name="Cabau C."/>
            <person name="Klopp C."/>
            <person name="Donnadieu C."/>
            <person name="Jouanno E."/>
            <person name="Lampietro C."/>
            <person name="Louis A."/>
            <person name="Herpin A."/>
            <person name="Echchiki A."/>
            <person name="Berthelot C."/>
            <person name="Parey E."/>
            <person name="Roest-Crollius H."/>
            <person name="Braasch I."/>
            <person name="Postlethwait J."/>
            <person name="Bobe J."/>
            <person name="Montfort J."/>
            <person name="Bouchez O."/>
            <person name="Begum T."/>
            <person name="Mejri S."/>
            <person name="Adams A."/>
            <person name="Chen W.-J."/>
            <person name="Guiguen Y."/>
        </authorList>
    </citation>
    <scope>NUCLEOTIDE SEQUENCE</scope>
    <source>
        <tissue evidence="1">Blood</tissue>
    </source>
</reference>
<gene>
    <name evidence="1" type="ORF">AGOR_G00225860</name>
</gene>
<dbReference type="Proteomes" id="UP000829720">
    <property type="component" value="Unassembled WGS sequence"/>
</dbReference>
<evidence type="ECO:0000313" key="1">
    <source>
        <dbReference type="EMBL" id="KAI1884385.1"/>
    </source>
</evidence>
<name>A0A8T3CNU7_9TELE</name>
<evidence type="ECO:0000313" key="2">
    <source>
        <dbReference type="Proteomes" id="UP000829720"/>
    </source>
</evidence>
<dbReference type="EMBL" id="JAERUA010000022">
    <property type="protein sequence ID" value="KAI1884385.1"/>
    <property type="molecule type" value="Genomic_DNA"/>
</dbReference>
<comment type="caution">
    <text evidence="1">The sequence shown here is derived from an EMBL/GenBank/DDBJ whole genome shotgun (WGS) entry which is preliminary data.</text>
</comment>
<sequence>MIQYEQTITGFLHLYAYNINQPISMLQETHPQRSFALWPEGVKAQNVWLRCHRVSDVTVLHGKAGK</sequence>
<accession>A0A8T3CNU7</accession>
<keyword evidence="2" id="KW-1185">Reference proteome</keyword>
<organism evidence="1 2">
    <name type="scientific">Albula goreensis</name>
    <dbReference type="NCBI Taxonomy" id="1534307"/>
    <lineage>
        <taxon>Eukaryota</taxon>
        <taxon>Metazoa</taxon>
        <taxon>Chordata</taxon>
        <taxon>Craniata</taxon>
        <taxon>Vertebrata</taxon>
        <taxon>Euteleostomi</taxon>
        <taxon>Actinopterygii</taxon>
        <taxon>Neopterygii</taxon>
        <taxon>Teleostei</taxon>
        <taxon>Albuliformes</taxon>
        <taxon>Albulidae</taxon>
        <taxon>Albula</taxon>
    </lineage>
</organism>